<dbReference type="Proteomes" id="UP000198304">
    <property type="component" value="Unassembled WGS sequence"/>
</dbReference>
<evidence type="ECO:0000313" key="2">
    <source>
        <dbReference type="EMBL" id="SNR94488.1"/>
    </source>
</evidence>
<protein>
    <submittedName>
        <fullName evidence="2">Uncharacterized protein</fullName>
    </submittedName>
</protein>
<proteinExistence type="predicted"/>
<keyword evidence="1" id="KW-1133">Transmembrane helix</keyword>
<keyword evidence="3" id="KW-1185">Reference proteome</keyword>
<feature type="transmembrane region" description="Helical" evidence="1">
    <location>
        <begin position="6"/>
        <end position="27"/>
    </location>
</feature>
<dbReference type="EMBL" id="FZOJ01000002">
    <property type="protein sequence ID" value="SNR94488.1"/>
    <property type="molecule type" value="Genomic_DNA"/>
</dbReference>
<dbReference type="AlphaFoldDB" id="A0A239AHK1"/>
<dbReference type="RefSeq" id="WP_278277799.1">
    <property type="nucleotide sequence ID" value="NZ_FZOJ01000002.1"/>
</dbReference>
<keyword evidence="1" id="KW-0812">Transmembrane</keyword>
<evidence type="ECO:0000313" key="3">
    <source>
        <dbReference type="Proteomes" id="UP000198304"/>
    </source>
</evidence>
<accession>A0A239AHK1</accession>
<keyword evidence="1" id="KW-0472">Membrane</keyword>
<name>A0A239AHK1_9FIRM</name>
<organism evidence="2 3">
    <name type="scientific">Anaerovirgula multivorans</name>
    <dbReference type="NCBI Taxonomy" id="312168"/>
    <lineage>
        <taxon>Bacteria</taxon>
        <taxon>Bacillati</taxon>
        <taxon>Bacillota</taxon>
        <taxon>Clostridia</taxon>
        <taxon>Peptostreptococcales</taxon>
        <taxon>Natronincolaceae</taxon>
        <taxon>Anaerovirgula</taxon>
    </lineage>
</organism>
<evidence type="ECO:0000256" key="1">
    <source>
        <dbReference type="SAM" id="Phobius"/>
    </source>
</evidence>
<gene>
    <name evidence="2" type="ORF">SAMN05446037_10027</name>
</gene>
<reference evidence="2 3" key="1">
    <citation type="submission" date="2017-06" db="EMBL/GenBank/DDBJ databases">
        <authorList>
            <person name="Kim H.J."/>
            <person name="Triplett B.A."/>
        </authorList>
    </citation>
    <scope>NUCLEOTIDE SEQUENCE [LARGE SCALE GENOMIC DNA]</scope>
    <source>
        <strain evidence="2 3">SCA</strain>
    </source>
</reference>
<sequence>MMSLSFLALLMTPIYFVIPAMMLYFVVKLAVKHAIKELKDDRIL</sequence>